<dbReference type="InterPro" id="IPR039425">
    <property type="entry name" value="RNA_pol_sigma-70-like"/>
</dbReference>
<dbReference type="InterPro" id="IPR014284">
    <property type="entry name" value="RNA_pol_sigma-70_dom"/>
</dbReference>
<evidence type="ECO:0000256" key="1">
    <source>
        <dbReference type="ARBA" id="ARBA00010641"/>
    </source>
</evidence>
<sequence length="216" mass="24758">MNQFDAGAESLQGNVLAVASDESLVSSAKAGMHLAFAELCRRHSKRTLHVIRRIIQSKEDAEDALQESLLKAFTHLNAFDGRSKFSTWLTRIAINTALMMVRKKRSHPESSFDDDVLPHLQRPDPALDPERHFLARERDLKLREAVRCLPPLLRETIEIRYSQENSLIEVAARTRASLAATKTRLARARRSLLRWLSEHEGLYRRVSQPRARSTWL</sequence>
<evidence type="ECO:0000313" key="6">
    <source>
        <dbReference type="EMBL" id="QNI34252.1"/>
    </source>
</evidence>
<evidence type="ECO:0000313" key="7">
    <source>
        <dbReference type="Proteomes" id="UP000515312"/>
    </source>
</evidence>
<dbReference type="SUPFAM" id="SSF88946">
    <property type="entry name" value="Sigma2 domain of RNA polymerase sigma factors"/>
    <property type="match status" value="1"/>
</dbReference>
<dbReference type="InterPro" id="IPR007627">
    <property type="entry name" value="RNA_pol_sigma70_r2"/>
</dbReference>
<dbReference type="SUPFAM" id="SSF88659">
    <property type="entry name" value="Sigma3 and sigma4 domains of RNA polymerase sigma factors"/>
    <property type="match status" value="1"/>
</dbReference>
<accession>A0A7G8BNY2</accession>
<dbReference type="Proteomes" id="UP000515312">
    <property type="component" value="Chromosome"/>
</dbReference>
<dbReference type="InterPro" id="IPR013324">
    <property type="entry name" value="RNA_pol_sigma_r3/r4-like"/>
</dbReference>
<evidence type="ECO:0000256" key="2">
    <source>
        <dbReference type="ARBA" id="ARBA00023015"/>
    </source>
</evidence>
<evidence type="ECO:0000259" key="5">
    <source>
        <dbReference type="Pfam" id="PF04542"/>
    </source>
</evidence>
<dbReference type="Gene3D" id="1.10.10.10">
    <property type="entry name" value="Winged helix-like DNA-binding domain superfamily/Winged helix DNA-binding domain"/>
    <property type="match status" value="1"/>
</dbReference>
<keyword evidence="3" id="KW-0731">Sigma factor</keyword>
<name>A0A7G8BNY2_9BACT</name>
<reference evidence="6 7" key="1">
    <citation type="submission" date="2020-08" db="EMBL/GenBank/DDBJ databases">
        <title>Edaphobacter telluris sp. nov. and Acidobacterium dinghuensis sp. nov., two acidobacteria isolated from forest soil.</title>
        <authorList>
            <person name="Fu J."/>
            <person name="Qiu L."/>
        </authorList>
    </citation>
    <scope>NUCLEOTIDE SEQUENCE [LARGE SCALE GENOMIC DNA]</scope>
    <source>
        <strain evidence="6">4Y35</strain>
    </source>
</reference>
<keyword evidence="4" id="KW-0804">Transcription</keyword>
<protein>
    <submittedName>
        <fullName evidence="6">Sigma-70 family RNA polymerase sigma factor</fullName>
    </submittedName>
</protein>
<dbReference type="InterPro" id="IPR013325">
    <property type="entry name" value="RNA_pol_sigma_r2"/>
</dbReference>
<keyword evidence="2" id="KW-0805">Transcription regulation</keyword>
<dbReference type="InterPro" id="IPR036388">
    <property type="entry name" value="WH-like_DNA-bd_sf"/>
</dbReference>
<dbReference type="KEGG" id="adin:H7849_10340"/>
<evidence type="ECO:0000256" key="4">
    <source>
        <dbReference type="ARBA" id="ARBA00023163"/>
    </source>
</evidence>
<dbReference type="PANTHER" id="PTHR43133">
    <property type="entry name" value="RNA POLYMERASE ECF-TYPE SIGMA FACTO"/>
    <property type="match status" value="1"/>
</dbReference>
<dbReference type="Pfam" id="PF04542">
    <property type="entry name" value="Sigma70_r2"/>
    <property type="match status" value="1"/>
</dbReference>
<dbReference type="GO" id="GO:0006352">
    <property type="term" value="P:DNA-templated transcription initiation"/>
    <property type="evidence" value="ECO:0007669"/>
    <property type="project" value="InterPro"/>
</dbReference>
<dbReference type="EMBL" id="CP060394">
    <property type="protein sequence ID" value="QNI34252.1"/>
    <property type="molecule type" value="Genomic_DNA"/>
</dbReference>
<keyword evidence="7" id="KW-1185">Reference proteome</keyword>
<dbReference type="GO" id="GO:0016987">
    <property type="term" value="F:sigma factor activity"/>
    <property type="evidence" value="ECO:0007669"/>
    <property type="project" value="UniProtKB-KW"/>
</dbReference>
<gene>
    <name evidence="6" type="ORF">H7849_10340</name>
</gene>
<dbReference type="AlphaFoldDB" id="A0A7G8BNY2"/>
<organism evidence="6 7">
    <name type="scientific">Alloacidobacterium dinghuense</name>
    <dbReference type="NCBI Taxonomy" id="2763107"/>
    <lineage>
        <taxon>Bacteria</taxon>
        <taxon>Pseudomonadati</taxon>
        <taxon>Acidobacteriota</taxon>
        <taxon>Terriglobia</taxon>
        <taxon>Terriglobales</taxon>
        <taxon>Acidobacteriaceae</taxon>
        <taxon>Alloacidobacterium</taxon>
    </lineage>
</organism>
<proteinExistence type="inferred from homology"/>
<dbReference type="NCBIfam" id="TIGR02937">
    <property type="entry name" value="sigma70-ECF"/>
    <property type="match status" value="1"/>
</dbReference>
<evidence type="ECO:0000256" key="3">
    <source>
        <dbReference type="ARBA" id="ARBA00023082"/>
    </source>
</evidence>
<comment type="similarity">
    <text evidence="1">Belongs to the sigma-70 factor family. ECF subfamily.</text>
</comment>
<dbReference type="Gene3D" id="1.10.1740.10">
    <property type="match status" value="1"/>
</dbReference>
<dbReference type="PANTHER" id="PTHR43133:SF51">
    <property type="entry name" value="RNA POLYMERASE SIGMA FACTOR"/>
    <property type="match status" value="1"/>
</dbReference>
<feature type="domain" description="RNA polymerase sigma-70 region 2" evidence="5">
    <location>
        <begin position="40"/>
        <end position="105"/>
    </location>
</feature>